<feature type="compositionally biased region" description="Polar residues" evidence="1">
    <location>
        <begin position="8"/>
        <end position="24"/>
    </location>
</feature>
<evidence type="ECO:0000313" key="3">
    <source>
        <dbReference type="Proteomes" id="UP000578531"/>
    </source>
</evidence>
<organism evidence="2 3">
    <name type="scientific">Letharia columbiana</name>
    <dbReference type="NCBI Taxonomy" id="112416"/>
    <lineage>
        <taxon>Eukaryota</taxon>
        <taxon>Fungi</taxon>
        <taxon>Dikarya</taxon>
        <taxon>Ascomycota</taxon>
        <taxon>Pezizomycotina</taxon>
        <taxon>Lecanoromycetes</taxon>
        <taxon>OSLEUM clade</taxon>
        <taxon>Lecanoromycetidae</taxon>
        <taxon>Lecanorales</taxon>
        <taxon>Lecanorineae</taxon>
        <taxon>Parmeliaceae</taxon>
        <taxon>Letharia</taxon>
    </lineage>
</organism>
<accession>A0A8H6L9R4</accession>
<dbReference type="AlphaFoldDB" id="A0A8H6L9R4"/>
<dbReference type="GeneID" id="59283120"/>
<gene>
    <name evidence="2" type="ORF">HO173_001446</name>
</gene>
<feature type="region of interest" description="Disordered" evidence="1">
    <location>
        <begin position="1"/>
        <end position="40"/>
    </location>
</feature>
<proteinExistence type="predicted"/>
<sequence>MDPVDLPASSSASHTGTGMGQSSPEFVARHRTQQQSEHATLAANWSARKTNATRSEPNNPSSALVLAQFWPERLWRNMRRR</sequence>
<reference evidence="2 3" key="1">
    <citation type="journal article" date="2020" name="Genomics">
        <title>Complete, high-quality genomes from long-read metagenomic sequencing of two wolf lichen thalli reveals enigmatic genome architecture.</title>
        <authorList>
            <person name="McKenzie S.K."/>
            <person name="Walston R.F."/>
            <person name="Allen J.L."/>
        </authorList>
    </citation>
    <scope>NUCLEOTIDE SEQUENCE [LARGE SCALE GENOMIC DNA]</scope>
    <source>
        <strain evidence="2">WasteWater2</strain>
    </source>
</reference>
<comment type="caution">
    <text evidence="2">The sequence shown here is derived from an EMBL/GenBank/DDBJ whole genome shotgun (WGS) entry which is preliminary data.</text>
</comment>
<dbReference type="EMBL" id="JACCJC010000003">
    <property type="protein sequence ID" value="KAF6240773.1"/>
    <property type="molecule type" value="Genomic_DNA"/>
</dbReference>
<evidence type="ECO:0000313" key="2">
    <source>
        <dbReference type="EMBL" id="KAF6240773.1"/>
    </source>
</evidence>
<dbReference type="RefSeq" id="XP_037170032.1">
    <property type="nucleotide sequence ID" value="XM_037303385.1"/>
</dbReference>
<dbReference type="Proteomes" id="UP000578531">
    <property type="component" value="Unassembled WGS sequence"/>
</dbReference>
<keyword evidence="3" id="KW-1185">Reference proteome</keyword>
<protein>
    <submittedName>
        <fullName evidence="2">Uncharacterized protein</fullName>
    </submittedName>
</protein>
<name>A0A8H6L9R4_9LECA</name>
<evidence type="ECO:0000256" key="1">
    <source>
        <dbReference type="SAM" id="MobiDB-lite"/>
    </source>
</evidence>